<keyword evidence="1" id="KW-0472">Membrane</keyword>
<dbReference type="InterPro" id="IPR002656">
    <property type="entry name" value="Acyl_transf_3_dom"/>
</dbReference>
<proteinExistence type="predicted"/>
<feature type="transmembrane region" description="Helical" evidence="1">
    <location>
        <begin position="215"/>
        <end position="239"/>
    </location>
</feature>
<dbReference type="InterPro" id="IPR050623">
    <property type="entry name" value="Glucan_succinyl_AcylTrfase"/>
</dbReference>
<dbReference type="KEGG" id="ppru:FDP22_17375"/>
<evidence type="ECO:0000313" key="4">
    <source>
        <dbReference type="Proteomes" id="UP000305888"/>
    </source>
</evidence>
<gene>
    <name evidence="3" type="ORF">FDP22_17375</name>
</gene>
<protein>
    <recommendedName>
        <fullName evidence="2">Acyltransferase 3 domain-containing protein</fullName>
    </recommendedName>
</protein>
<evidence type="ECO:0000256" key="1">
    <source>
        <dbReference type="SAM" id="Phobius"/>
    </source>
</evidence>
<feature type="transmembrane region" description="Helical" evidence="1">
    <location>
        <begin position="251"/>
        <end position="269"/>
    </location>
</feature>
<keyword evidence="4" id="KW-1185">Reference proteome</keyword>
<reference evidence="3 4" key="1">
    <citation type="submission" date="2019-06" db="EMBL/GenBank/DDBJ databases">
        <title>Genome sequence of Rhodobacteraceae bacterium D4M1.</title>
        <authorList>
            <person name="Cao J."/>
        </authorList>
    </citation>
    <scope>NUCLEOTIDE SEQUENCE [LARGE SCALE GENOMIC DNA]</scope>
    <source>
        <strain evidence="3 4">D4M1</strain>
    </source>
</reference>
<sequence>MTSPSATAPGKPRMHHIDWMRAFLMTLGVPYHAALIYSQGTEWFIHSDDKSALLTYFASLINSFRMPAFFMISGILAFLTLHKMSTRAWTMSRLTRLLVPLAVATLLISPVVMLAHQYFRASGEADGVILPGYLHELRQVNQNWVGHLWFLYALVFYFLVAATLHSLRDSAALRGLRQLTARPVNLYVFCVGIMLYTLAVRLGTYGVERLTGFDFRLFGIVNLEAWALFLPYFATGFLFRYLDLTEAGRSRFVITGVMALGCATAFNQPGEISKLLWYSTSAVLSVLVSFELMRLFRRYCNRENRLVSRMSRASYTIYLFHMPVVCLMGAWLTTVEGNVFLEFLALCCVGIVLPLLLHEAIAQSRLMLFLFNGAPLRRSRRPARGAVAAGPRMAPAVRTGPLRAAYAPGPE</sequence>
<feature type="transmembrane region" description="Helical" evidence="1">
    <location>
        <begin position="275"/>
        <end position="295"/>
    </location>
</feature>
<feature type="transmembrane region" description="Helical" evidence="1">
    <location>
        <begin position="184"/>
        <end position="203"/>
    </location>
</feature>
<organism evidence="3 4">
    <name type="scientific">Paroceanicella profunda</name>
    <dbReference type="NCBI Taxonomy" id="2579971"/>
    <lineage>
        <taxon>Bacteria</taxon>
        <taxon>Pseudomonadati</taxon>
        <taxon>Pseudomonadota</taxon>
        <taxon>Alphaproteobacteria</taxon>
        <taxon>Rhodobacterales</taxon>
        <taxon>Paracoccaceae</taxon>
        <taxon>Paroceanicella</taxon>
    </lineage>
</organism>
<feature type="transmembrane region" description="Helical" evidence="1">
    <location>
        <begin position="94"/>
        <end position="115"/>
    </location>
</feature>
<name>A0A5B8FIR3_9RHOB</name>
<evidence type="ECO:0000259" key="2">
    <source>
        <dbReference type="Pfam" id="PF01757"/>
    </source>
</evidence>
<dbReference type="AlphaFoldDB" id="A0A5B8FIR3"/>
<feature type="domain" description="Acyltransferase 3" evidence="2">
    <location>
        <begin position="17"/>
        <end position="358"/>
    </location>
</feature>
<keyword evidence="1" id="KW-0812">Transmembrane</keyword>
<dbReference type="PANTHER" id="PTHR36927:SF1">
    <property type="entry name" value="MDO-LIKE PROTEIN"/>
    <property type="match status" value="1"/>
</dbReference>
<feature type="transmembrane region" description="Helical" evidence="1">
    <location>
        <begin position="315"/>
        <end position="333"/>
    </location>
</feature>
<feature type="transmembrane region" description="Helical" evidence="1">
    <location>
        <begin position="144"/>
        <end position="164"/>
    </location>
</feature>
<feature type="transmembrane region" description="Helical" evidence="1">
    <location>
        <begin position="60"/>
        <end position="82"/>
    </location>
</feature>
<feature type="transmembrane region" description="Helical" evidence="1">
    <location>
        <begin position="339"/>
        <end position="357"/>
    </location>
</feature>
<feature type="transmembrane region" description="Helical" evidence="1">
    <location>
        <begin position="21"/>
        <end position="40"/>
    </location>
</feature>
<accession>A0A5B8FIR3</accession>
<dbReference type="Proteomes" id="UP000305888">
    <property type="component" value="Chromosome"/>
</dbReference>
<dbReference type="GO" id="GO:0016747">
    <property type="term" value="F:acyltransferase activity, transferring groups other than amino-acyl groups"/>
    <property type="evidence" value="ECO:0007669"/>
    <property type="project" value="InterPro"/>
</dbReference>
<dbReference type="OrthoDB" id="9814956at2"/>
<evidence type="ECO:0000313" key="3">
    <source>
        <dbReference type="EMBL" id="QDL93398.1"/>
    </source>
</evidence>
<dbReference type="RefSeq" id="WP_138575966.1">
    <property type="nucleotide sequence ID" value="NZ_CP040818.1"/>
</dbReference>
<dbReference type="PANTHER" id="PTHR36927">
    <property type="entry name" value="BLR4337 PROTEIN"/>
    <property type="match status" value="1"/>
</dbReference>
<dbReference type="Pfam" id="PF01757">
    <property type="entry name" value="Acyl_transf_3"/>
    <property type="match status" value="1"/>
</dbReference>
<keyword evidence="1" id="KW-1133">Transmembrane helix</keyword>
<dbReference type="EMBL" id="CP040818">
    <property type="protein sequence ID" value="QDL93398.1"/>
    <property type="molecule type" value="Genomic_DNA"/>
</dbReference>